<reference evidence="2 3" key="1">
    <citation type="submission" date="2024-06" db="EMBL/GenBank/DDBJ databases">
        <title>Complete genome of Phlyctema vagabunda strain 19-DSS-EL-015.</title>
        <authorList>
            <person name="Fiorenzani C."/>
        </authorList>
    </citation>
    <scope>NUCLEOTIDE SEQUENCE [LARGE SCALE GENOMIC DNA]</scope>
    <source>
        <strain evidence="2 3">19-DSS-EL-015</strain>
    </source>
</reference>
<keyword evidence="3" id="KW-1185">Reference proteome</keyword>
<gene>
    <name evidence="2" type="ORF">PVAG01_01865</name>
</gene>
<evidence type="ECO:0000313" key="2">
    <source>
        <dbReference type="EMBL" id="KAL3428356.1"/>
    </source>
</evidence>
<accession>A0ABR4PYE1</accession>
<evidence type="ECO:0000313" key="3">
    <source>
        <dbReference type="Proteomes" id="UP001629113"/>
    </source>
</evidence>
<organism evidence="2 3">
    <name type="scientific">Phlyctema vagabunda</name>
    <dbReference type="NCBI Taxonomy" id="108571"/>
    <lineage>
        <taxon>Eukaryota</taxon>
        <taxon>Fungi</taxon>
        <taxon>Dikarya</taxon>
        <taxon>Ascomycota</taxon>
        <taxon>Pezizomycotina</taxon>
        <taxon>Leotiomycetes</taxon>
        <taxon>Helotiales</taxon>
        <taxon>Dermateaceae</taxon>
        <taxon>Phlyctema</taxon>
    </lineage>
</organism>
<comment type="caution">
    <text evidence="2">The sequence shown here is derived from an EMBL/GenBank/DDBJ whole genome shotgun (WGS) entry which is preliminary data.</text>
</comment>
<protein>
    <submittedName>
        <fullName evidence="2">Uncharacterized protein</fullName>
    </submittedName>
</protein>
<dbReference type="Proteomes" id="UP001629113">
    <property type="component" value="Unassembled WGS sequence"/>
</dbReference>
<feature type="compositionally biased region" description="Basic and acidic residues" evidence="1">
    <location>
        <begin position="1"/>
        <end position="11"/>
    </location>
</feature>
<feature type="region of interest" description="Disordered" evidence="1">
    <location>
        <begin position="1"/>
        <end position="21"/>
    </location>
</feature>
<evidence type="ECO:0000256" key="1">
    <source>
        <dbReference type="SAM" id="MobiDB-lite"/>
    </source>
</evidence>
<name>A0ABR4PYE1_9HELO</name>
<proteinExistence type="predicted"/>
<dbReference type="EMBL" id="JBFCZG010000001">
    <property type="protein sequence ID" value="KAL3428356.1"/>
    <property type="molecule type" value="Genomic_DNA"/>
</dbReference>
<sequence length="65" mass="7164">MEQFSRTDRGTRGPVGGPAASYTRLLPHVWTVRRGGAVVETRQATSCDDKHVCKQCEELISCVSE</sequence>